<dbReference type="Pfam" id="PF01565">
    <property type="entry name" value="FAD_binding_4"/>
    <property type="match status" value="1"/>
</dbReference>
<evidence type="ECO:0000313" key="11">
    <source>
        <dbReference type="Proteomes" id="UP000789831"/>
    </source>
</evidence>
<name>A0A9N9FEU9_9GLOM</name>
<dbReference type="PIRSF" id="PIRSF000136">
    <property type="entry name" value="LGO_GLO"/>
    <property type="match status" value="1"/>
</dbReference>
<dbReference type="InterPro" id="IPR016167">
    <property type="entry name" value="FAD-bd_PCMH_sub1"/>
</dbReference>
<gene>
    <name evidence="10" type="ORF">AGERDE_LOCUS5696</name>
</gene>
<proteinExistence type="inferred from homology"/>
<comment type="similarity">
    <text evidence="2">Belongs to the oxygen-dependent FAD-linked oxidoreductase family.</text>
</comment>
<evidence type="ECO:0000256" key="8">
    <source>
        <dbReference type="SAM" id="Phobius"/>
    </source>
</evidence>
<evidence type="ECO:0000256" key="2">
    <source>
        <dbReference type="ARBA" id="ARBA00005466"/>
    </source>
</evidence>
<dbReference type="InterPro" id="IPR016164">
    <property type="entry name" value="FAD-linked_Oxase-like_C"/>
</dbReference>
<dbReference type="OrthoDB" id="371463at2759"/>
<dbReference type="PROSITE" id="PS00862">
    <property type="entry name" value="OX2_COVAL_FAD"/>
    <property type="match status" value="1"/>
</dbReference>
<dbReference type="InterPro" id="IPR010031">
    <property type="entry name" value="FAD_lactone_oxidase-like"/>
</dbReference>
<reference evidence="10" key="1">
    <citation type="submission" date="2021-06" db="EMBL/GenBank/DDBJ databases">
        <authorList>
            <person name="Kallberg Y."/>
            <person name="Tangrot J."/>
            <person name="Rosling A."/>
        </authorList>
    </citation>
    <scope>NUCLEOTIDE SEQUENCE</scope>
    <source>
        <strain evidence="10">MT106</strain>
    </source>
</reference>
<dbReference type="EMBL" id="CAJVPL010000800">
    <property type="protein sequence ID" value="CAG8530700.1"/>
    <property type="molecule type" value="Genomic_DNA"/>
</dbReference>
<sequence>MTYSNRTVILLFIILFVSIFFEVFESKLHKSIKRTELISNFKRLFAPTSEKSFTTWYGTEITPKYIFRPKSLDDLKDIVKNAKANGKKIRCAGQGHTWASLSVTKDYLVIVNDLNKIVEITKTDKYGWIVTALAGTQTKTIDQALLKNNPPLAFESMVIPDIFSASGLIAVGAHGCKPGGPSVSDLVVKLQIVTGDGELQEFSNEKDPVEFNAARLNLGLLGIIYSVTFRVEPLFNLRRDNIVVPIKDWLKPANLKKLVYDSDSIDIVYWPFNKGHIDLSSDDLWIKQFIRTQDPPTTRRTSLDSIADSALFHAANTSAEFLLNHIELTPAIKGAQWLLYKKSFKSEVLIAPEAIHFLTGLDDIDVDDTSFAFKIDPDFTNVATELLFLIQKIAEYAKKGKFPINISVSARIIRASAALLSPSFDSDPNAYYCFIEASTLKNTPSWVEFFNEVSARWISNYQARPHWAKEWESLAGIKPFLRKGLGNRLETFEKVRAKYDSNKTFFDNDSLKQIFYG</sequence>
<dbReference type="GO" id="GO:0071949">
    <property type="term" value="F:FAD binding"/>
    <property type="evidence" value="ECO:0007669"/>
    <property type="project" value="InterPro"/>
</dbReference>
<evidence type="ECO:0000259" key="9">
    <source>
        <dbReference type="PROSITE" id="PS51387"/>
    </source>
</evidence>
<dbReference type="SUPFAM" id="SSF55103">
    <property type="entry name" value="FAD-linked oxidases, C-terminal domain"/>
    <property type="match status" value="1"/>
</dbReference>
<dbReference type="Proteomes" id="UP000789831">
    <property type="component" value="Unassembled WGS sequence"/>
</dbReference>
<feature type="domain" description="FAD-binding PCMH-type" evidence="9">
    <location>
        <begin position="59"/>
        <end position="234"/>
    </location>
</feature>
<keyword evidence="8" id="KW-1133">Transmembrane helix</keyword>
<dbReference type="InterPro" id="IPR016169">
    <property type="entry name" value="FAD-bd_PCMH_sub2"/>
</dbReference>
<evidence type="ECO:0000313" key="10">
    <source>
        <dbReference type="EMBL" id="CAG8530700.1"/>
    </source>
</evidence>
<evidence type="ECO:0000256" key="1">
    <source>
        <dbReference type="ARBA" id="ARBA00005083"/>
    </source>
</evidence>
<dbReference type="AlphaFoldDB" id="A0A9N9FEU9"/>
<dbReference type="PROSITE" id="PS51387">
    <property type="entry name" value="FAD_PCMH"/>
    <property type="match status" value="1"/>
</dbReference>
<evidence type="ECO:0000256" key="5">
    <source>
        <dbReference type="ARBA" id="ARBA00022827"/>
    </source>
</evidence>
<comment type="caution">
    <text evidence="10">The sequence shown here is derived from an EMBL/GenBank/DDBJ whole genome shotgun (WGS) entry which is preliminary data.</text>
</comment>
<dbReference type="PANTHER" id="PTHR43762">
    <property type="entry name" value="L-GULONOLACTONE OXIDASE"/>
    <property type="match status" value="1"/>
</dbReference>
<organism evidence="10 11">
    <name type="scientific">Ambispora gerdemannii</name>
    <dbReference type="NCBI Taxonomy" id="144530"/>
    <lineage>
        <taxon>Eukaryota</taxon>
        <taxon>Fungi</taxon>
        <taxon>Fungi incertae sedis</taxon>
        <taxon>Mucoromycota</taxon>
        <taxon>Glomeromycotina</taxon>
        <taxon>Glomeromycetes</taxon>
        <taxon>Archaeosporales</taxon>
        <taxon>Ambisporaceae</taxon>
        <taxon>Ambispora</taxon>
    </lineage>
</organism>
<dbReference type="Gene3D" id="3.30.43.10">
    <property type="entry name" value="Uridine Diphospho-n-acetylenolpyruvylglucosamine Reductase, domain 2"/>
    <property type="match status" value="1"/>
</dbReference>
<keyword evidence="11" id="KW-1185">Reference proteome</keyword>
<dbReference type="GO" id="GO:0003885">
    <property type="term" value="F:D-arabinono-1,4-lactone oxidase activity"/>
    <property type="evidence" value="ECO:0007669"/>
    <property type="project" value="UniProtKB-EC"/>
</dbReference>
<keyword evidence="8" id="KW-0812">Transmembrane</keyword>
<dbReference type="GO" id="GO:0016020">
    <property type="term" value="C:membrane"/>
    <property type="evidence" value="ECO:0007669"/>
    <property type="project" value="InterPro"/>
</dbReference>
<keyword evidence="6" id="KW-0560">Oxidoreductase</keyword>
<dbReference type="Pfam" id="PF04030">
    <property type="entry name" value="ALO"/>
    <property type="match status" value="1"/>
</dbReference>
<evidence type="ECO:0000256" key="4">
    <source>
        <dbReference type="ARBA" id="ARBA00022630"/>
    </source>
</evidence>
<dbReference type="InterPro" id="IPR007173">
    <property type="entry name" value="ALO_C"/>
</dbReference>
<dbReference type="InterPro" id="IPR006093">
    <property type="entry name" value="Oxy_OxRdtase_FAD_BS"/>
</dbReference>
<keyword evidence="8" id="KW-0472">Membrane</keyword>
<evidence type="ECO:0000256" key="6">
    <source>
        <dbReference type="ARBA" id="ARBA00023002"/>
    </source>
</evidence>
<dbReference type="PANTHER" id="PTHR43762:SF1">
    <property type="entry name" value="D-ARABINONO-1,4-LACTONE OXIDASE"/>
    <property type="match status" value="1"/>
</dbReference>
<evidence type="ECO:0000256" key="7">
    <source>
        <dbReference type="ARBA" id="ARBA00033418"/>
    </source>
</evidence>
<keyword evidence="5" id="KW-0274">FAD</keyword>
<evidence type="ECO:0000256" key="3">
    <source>
        <dbReference type="ARBA" id="ARBA00013136"/>
    </source>
</evidence>
<protein>
    <recommendedName>
        <fullName evidence="3">D-arabinono-1,4-lactone oxidase</fullName>
        <ecNumber evidence="3">1.1.3.37</ecNumber>
    </recommendedName>
    <alternativeName>
        <fullName evidence="7">L-galactono-gamma-lactone oxidase</fullName>
    </alternativeName>
</protein>
<dbReference type="InterPro" id="IPR036318">
    <property type="entry name" value="FAD-bd_PCMH-like_sf"/>
</dbReference>
<dbReference type="EC" id="1.1.3.37" evidence="3"/>
<dbReference type="SUPFAM" id="SSF56176">
    <property type="entry name" value="FAD-binding/transporter-associated domain-like"/>
    <property type="match status" value="1"/>
</dbReference>
<dbReference type="Gene3D" id="3.30.70.2520">
    <property type="match status" value="1"/>
</dbReference>
<comment type="pathway">
    <text evidence="1">Cofactor biosynthesis; D-erythroascorbate biosynthesis; dehydro-D-arabinono-1,4-lactone from D-arabinose: step 2/2.</text>
</comment>
<dbReference type="InterPro" id="IPR016166">
    <property type="entry name" value="FAD-bd_PCMH"/>
</dbReference>
<keyword evidence="4" id="KW-0285">Flavoprotein</keyword>
<feature type="transmembrane region" description="Helical" evidence="8">
    <location>
        <begin position="6"/>
        <end position="24"/>
    </location>
</feature>
<accession>A0A9N9FEU9</accession>
<dbReference type="Gene3D" id="3.30.465.10">
    <property type="match status" value="1"/>
</dbReference>
<dbReference type="InterPro" id="IPR006094">
    <property type="entry name" value="Oxid_FAD_bind_N"/>
</dbReference>